<dbReference type="PANTHER" id="PTHR48466:SF2">
    <property type="entry name" value="OS10G0509000 PROTEIN"/>
    <property type="match status" value="1"/>
</dbReference>
<gene>
    <name evidence="7" type="ORF">FW778_16520</name>
</gene>
<evidence type="ECO:0000256" key="2">
    <source>
        <dbReference type="ARBA" id="ARBA00022840"/>
    </source>
</evidence>
<dbReference type="NCBIfam" id="TIGR01069">
    <property type="entry name" value="mutS2"/>
    <property type="match status" value="1"/>
</dbReference>
<keyword evidence="2" id="KW-0067">ATP-binding</keyword>
<dbReference type="GO" id="GO:0006298">
    <property type="term" value="P:mismatch repair"/>
    <property type="evidence" value="ECO:0007669"/>
    <property type="project" value="InterPro"/>
</dbReference>
<dbReference type="InterPro" id="IPR000432">
    <property type="entry name" value="DNA_mismatch_repair_MutS_C"/>
</dbReference>
<accession>A0A5J5IE60</accession>
<keyword evidence="1" id="KW-0547">Nucleotide-binding</keyword>
<keyword evidence="8" id="KW-1185">Reference proteome</keyword>
<dbReference type="Pfam" id="PF00488">
    <property type="entry name" value="MutS_V"/>
    <property type="match status" value="1"/>
</dbReference>
<dbReference type="PANTHER" id="PTHR48466">
    <property type="entry name" value="OS10G0509000 PROTEIN-RELATED"/>
    <property type="match status" value="1"/>
</dbReference>
<dbReference type="InterPro" id="IPR005747">
    <property type="entry name" value="MutS2"/>
</dbReference>
<dbReference type="EMBL" id="VYQF01000005">
    <property type="protein sequence ID" value="KAA9037698.1"/>
    <property type="molecule type" value="Genomic_DNA"/>
</dbReference>
<dbReference type="InterPro" id="IPR027417">
    <property type="entry name" value="P-loop_NTPase"/>
</dbReference>
<dbReference type="InterPro" id="IPR007696">
    <property type="entry name" value="DNA_mismatch_repair_MutS_core"/>
</dbReference>
<evidence type="ECO:0000313" key="7">
    <source>
        <dbReference type="EMBL" id="KAA9037698.1"/>
    </source>
</evidence>
<proteinExistence type="predicted"/>
<dbReference type="GO" id="GO:0005524">
    <property type="term" value="F:ATP binding"/>
    <property type="evidence" value="ECO:0007669"/>
    <property type="project" value="UniProtKB-KW"/>
</dbReference>
<evidence type="ECO:0000256" key="3">
    <source>
        <dbReference type="ARBA" id="ARBA00023125"/>
    </source>
</evidence>
<dbReference type="AlphaFoldDB" id="A0A5J5IE60"/>
<dbReference type="Pfam" id="PF20297">
    <property type="entry name" value="MSSS"/>
    <property type="match status" value="1"/>
</dbReference>
<evidence type="ECO:0000259" key="6">
    <source>
        <dbReference type="SMART" id="SM00534"/>
    </source>
</evidence>
<evidence type="ECO:0000313" key="8">
    <source>
        <dbReference type="Proteomes" id="UP000326903"/>
    </source>
</evidence>
<organism evidence="7 8">
    <name type="scientific">Ginsengibacter hankyongi</name>
    <dbReference type="NCBI Taxonomy" id="2607284"/>
    <lineage>
        <taxon>Bacteria</taxon>
        <taxon>Pseudomonadati</taxon>
        <taxon>Bacteroidota</taxon>
        <taxon>Chitinophagia</taxon>
        <taxon>Chitinophagales</taxon>
        <taxon>Chitinophagaceae</taxon>
        <taxon>Ginsengibacter</taxon>
    </lineage>
</organism>
<dbReference type="RefSeq" id="WP_150415932.1">
    <property type="nucleotide sequence ID" value="NZ_VYQF01000005.1"/>
</dbReference>
<dbReference type="Proteomes" id="UP000326903">
    <property type="component" value="Unassembled WGS sequence"/>
</dbReference>
<dbReference type="GO" id="GO:0016887">
    <property type="term" value="F:ATP hydrolysis activity"/>
    <property type="evidence" value="ECO:0007669"/>
    <property type="project" value="InterPro"/>
</dbReference>
<dbReference type="GO" id="GO:0045910">
    <property type="term" value="P:negative regulation of DNA recombination"/>
    <property type="evidence" value="ECO:0007669"/>
    <property type="project" value="InterPro"/>
</dbReference>
<dbReference type="PIRSF" id="PIRSF005814">
    <property type="entry name" value="MutS_YshD"/>
    <property type="match status" value="1"/>
</dbReference>
<keyword evidence="3" id="KW-0238">DNA-binding</keyword>
<dbReference type="Gene3D" id="3.40.50.300">
    <property type="entry name" value="P-loop containing nucleotide triphosphate hydrolases"/>
    <property type="match status" value="1"/>
</dbReference>
<evidence type="ECO:0000256" key="4">
    <source>
        <dbReference type="SAM" id="Coils"/>
    </source>
</evidence>
<dbReference type="SUPFAM" id="SSF48334">
    <property type="entry name" value="DNA repair protein MutS, domain III"/>
    <property type="match status" value="1"/>
</dbReference>
<evidence type="ECO:0000259" key="5">
    <source>
        <dbReference type="SMART" id="SM00533"/>
    </source>
</evidence>
<name>A0A5J5IE60_9BACT</name>
<feature type="coiled-coil region" evidence="4">
    <location>
        <begin position="531"/>
        <end position="588"/>
    </location>
</feature>
<evidence type="ECO:0000256" key="1">
    <source>
        <dbReference type="ARBA" id="ARBA00022741"/>
    </source>
</evidence>
<dbReference type="InterPro" id="IPR036187">
    <property type="entry name" value="DNA_mismatch_repair_MutS_sf"/>
</dbReference>
<dbReference type="InterPro" id="IPR046893">
    <property type="entry name" value="MSSS"/>
</dbReference>
<dbReference type="SMART" id="SM00534">
    <property type="entry name" value="MUTSac"/>
    <property type="match status" value="1"/>
</dbReference>
<dbReference type="SMART" id="SM00533">
    <property type="entry name" value="MUTSd"/>
    <property type="match status" value="1"/>
</dbReference>
<dbReference type="InterPro" id="IPR045076">
    <property type="entry name" value="MutS"/>
</dbReference>
<feature type="domain" description="DNA mismatch repair protein MutS core" evidence="5">
    <location>
        <begin position="12"/>
        <end position="317"/>
    </location>
</feature>
<protein>
    <submittedName>
        <fullName evidence="7">DNA mismatch repair protein MutS</fullName>
    </submittedName>
</protein>
<reference evidence="7 8" key="1">
    <citation type="submission" date="2019-09" db="EMBL/GenBank/DDBJ databases">
        <title>Draft genome sequence of Ginsengibacter sp. BR5-29.</title>
        <authorList>
            <person name="Im W.-T."/>
        </authorList>
    </citation>
    <scope>NUCLEOTIDE SEQUENCE [LARGE SCALE GENOMIC DNA]</scope>
    <source>
        <strain evidence="7 8">BR5-29</strain>
    </source>
</reference>
<dbReference type="GO" id="GO:0140664">
    <property type="term" value="F:ATP-dependent DNA damage sensor activity"/>
    <property type="evidence" value="ECO:0007669"/>
    <property type="project" value="InterPro"/>
</dbReference>
<dbReference type="GO" id="GO:0004519">
    <property type="term" value="F:endonuclease activity"/>
    <property type="evidence" value="ECO:0007669"/>
    <property type="project" value="InterPro"/>
</dbReference>
<keyword evidence="4" id="KW-0175">Coiled coil</keyword>
<sequence>MKLFPSSAIQQLEFDKIKTLLAGHCRTEYARYKADNLRIHTRKEFIEPELRQAYEYKLFFQNHLHFPDDAVINLNKELKLLSIDGAVLAGNQFLLIKKLTASIQQIFRWFDNDRRIAFPFLALVINETYFEKAIVQMIDEVLDEDGNVKDNASEELAEIRMRLFKKRNELRRLFDRIVSRLNKQGYLAEIEESFMNGRRVLAVFAEQKRMIKGILHGESDSRRTAFIEPEETTGLNNEIFSLENAERKEVYRILQRLTANMCSYHSLLTVYHTVLGEYDFIRAKAKLAMEYNGNMPAVHDKAFLKLVNACHPLLFIYNEKQQKPTIPVNLALDDMNRILVISGPNAGGKTVTLKTAGLLQMMLQSGLLISCSPESEFGIFKQLMIHIGDTQSLEFELSTYSSHLMNMKYFMENANGKSLFFIDELGSGSDPNLGGAFAEVIMEELAKKHAIGIVTTHYLNLKVMANKVQGIMNGAMAFDEKNLKPLYKLIVGKPGSSYTFSIAERIGLHPSLINKARKLVDENHFSLDKLLNRTEQDLQQVQAERKNLDKLLKENEKLKEELEQVMNRERHSQQIELLKHQNKISEEKLLYLKDMERRLKSIVIEWKKTEDKNALIKMIQSLLFKQREKQVVEKQQKKLDKKFIESSEPVKEGDKVKMIANRQVGVVTKIRGKKAIVQVGSVPITVDVTELIVVKDKVAESP</sequence>
<comment type="caution">
    <text evidence="7">The sequence shown here is derived from an EMBL/GenBank/DDBJ whole genome shotgun (WGS) entry which is preliminary data.</text>
</comment>
<dbReference type="GO" id="GO:0030983">
    <property type="term" value="F:mismatched DNA binding"/>
    <property type="evidence" value="ECO:0007669"/>
    <property type="project" value="InterPro"/>
</dbReference>
<feature type="domain" description="DNA mismatch repair proteins mutS family" evidence="6">
    <location>
        <begin position="336"/>
        <end position="521"/>
    </location>
</feature>
<dbReference type="SUPFAM" id="SSF52540">
    <property type="entry name" value="P-loop containing nucleoside triphosphate hydrolases"/>
    <property type="match status" value="1"/>
</dbReference>